<dbReference type="Pfam" id="PF13715">
    <property type="entry name" value="CarbopepD_reg_2"/>
    <property type="match status" value="1"/>
</dbReference>
<keyword evidence="2 8" id="KW-0813">Transport</keyword>
<evidence type="ECO:0000313" key="13">
    <source>
        <dbReference type="EMBL" id="MBO0935684.1"/>
    </source>
</evidence>
<dbReference type="Gene3D" id="2.170.130.10">
    <property type="entry name" value="TonB-dependent receptor, plug domain"/>
    <property type="match status" value="1"/>
</dbReference>
<evidence type="ECO:0000256" key="8">
    <source>
        <dbReference type="PROSITE-ProRule" id="PRU01360"/>
    </source>
</evidence>
<evidence type="ECO:0000313" key="14">
    <source>
        <dbReference type="Proteomes" id="UP000664034"/>
    </source>
</evidence>
<dbReference type="RefSeq" id="WP_207363253.1">
    <property type="nucleotide sequence ID" value="NZ_JAFMYV010000002.1"/>
</dbReference>
<feature type="chain" id="PRO_5037589168" evidence="10">
    <location>
        <begin position="29"/>
        <end position="1058"/>
    </location>
</feature>
<evidence type="ECO:0000256" key="7">
    <source>
        <dbReference type="ARBA" id="ARBA00023237"/>
    </source>
</evidence>
<feature type="domain" description="TonB-dependent receptor-like beta-barrel" evidence="11">
    <location>
        <begin position="404"/>
        <end position="845"/>
    </location>
</feature>
<dbReference type="InterPro" id="IPR023996">
    <property type="entry name" value="TonB-dep_OMP_SusC/RagA"/>
</dbReference>
<keyword evidence="7 8" id="KW-0998">Cell outer membrane</keyword>
<accession>A0A939GED1</accession>
<evidence type="ECO:0000256" key="2">
    <source>
        <dbReference type="ARBA" id="ARBA00022448"/>
    </source>
</evidence>
<dbReference type="InterPro" id="IPR012910">
    <property type="entry name" value="Plug_dom"/>
</dbReference>
<protein>
    <submittedName>
        <fullName evidence="13">TonB-dependent receptor</fullName>
    </submittedName>
</protein>
<evidence type="ECO:0000256" key="3">
    <source>
        <dbReference type="ARBA" id="ARBA00022452"/>
    </source>
</evidence>
<dbReference type="InterPro" id="IPR037066">
    <property type="entry name" value="Plug_dom_sf"/>
</dbReference>
<dbReference type="SUPFAM" id="SSF49464">
    <property type="entry name" value="Carboxypeptidase regulatory domain-like"/>
    <property type="match status" value="1"/>
</dbReference>
<dbReference type="EMBL" id="JAFMYV010000002">
    <property type="protein sequence ID" value="MBO0935684.1"/>
    <property type="molecule type" value="Genomic_DNA"/>
</dbReference>
<comment type="caution">
    <text evidence="13">The sequence shown here is derived from an EMBL/GenBank/DDBJ whole genome shotgun (WGS) entry which is preliminary data.</text>
</comment>
<feature type="domain" description="TonB-dependent receptor plug" evidence="12">
    <location>
        <begin position="122"/>
        <end position="237"/>
    </location>
</feature>
<keyword evidence="3 8" id="KW-1134">Transmembrane beta strand</keyword>
<reference evidence="13" key="1">
    <citation type="submission" date="2021-03" db="EMBL/GenBank/DDBJ databases">
        <title>Fibrella sp. HMF5335 genome sequencing and assembly.</title>
        <authorList>
            <person name="Kang H."/>
            <person name="Kim H."/>
            <person name="Bae S."/>
            <person name="Joh K."/>
        </authorList>
    </citation>
    <scope>NUCLEOTIDE SEQUENCE</scope>
    <source>
        <strain evidence="13">HMF5335</strain>
    </source>
</reference>
<dbReference type="Pfam" id="PF00593">
    <property type="entry name" value="TonB_dep_Rec_b-barrel"/>
    <property type="match status" value="1"/>
</dbReference>
<sequence>MRKSYLQSFVTLHGVLLCWLLSVAVAQAQRVTGRVTSQEDGSALPGVSVVVKGSQRGTTTDATGNYSLETNGGQVLLFSFIGYGSREIIVGNQSIIDVTLTSDQRVLNEVVVIGYGSTNRARTTSSISTVNGAAISQLVTPSFDQQLAGRAAGVQVTVPSGILGQAPRIRIRGTNSITSGASPLVVVDGVPINTGNQSGVTNTNPLADINPQDIETYDVLKDGAATAIYGSRAANGVILITTKKGRQGAVRVNLNVTGGITNPSSRFNLLNPAQFVEIQNEKILNADPTAQPQAVLGDVTTNWQDYIFRTGSSQDYNLNVSGANEKSRYYFSLGFNNIVGSIKPNEQRRYSFTTNFDHTMNKFLQVGAKVQVAQTSNNGLNTGTNALSGNVSAAARLFPNTPIFDANNPTGYNISSDGAVLGRGPNLRNIDNNYTNIAFAIDNNLFRATTNRILANAFAQVNITDWLNIRSQIGTDYTNLRDFLSYDPRHGDGRGSNGIISQTSREVARWNWQNVLTLNRDFGQHNILLTLGNEYQKTNYASFTAGGSNFSDRFFLTNGLISGSYSTQTSSGSFTPEGFDSYFARLLYSYNDKYLASFSIRNDGISSLPIANRRGTFMGGSLGYRLSQEDFYKRSGVGRTLNDLKFRVSLAQVGNVDIGSFPYVGTFGASQYASQNGIGYVQAGNPDLRWESSTKFGAGIDFGLLNNQITGSVDYFNNAIDGLILAAPTAPSLGIPNNSISRNVGSMYNRGYELSLNIAAINKDNFRWNVGLNFSTIQNRITGLNKDQNGVDQPINFTYTINRVGSPISAIYGYQYAGVNPNNGNALYVKGNGQLVQRNASGAYSFYDVAAPGNFSAVAGAALSSQDVSTLDANGNIIGDRRILGNTNPTYFGGITNSFTYKGFDLEVFIRYSGGNKIMNVTRQETLLNQDFNNNGTEILSRWRKEGDITTVPRMVLNAGNVINFTGQAISRFVESGDFVRIQNISLGYNLPKSLFGTGQYIRSVRVFAQMQNAFTFTKYTGLDPELNANGDTNSQFGIDFNTNPQIRFVNFGANIGF</sequence>
<dbReference type="Proteomes" id="UP000664034">
    <property type="component" value="Unassembled WGS sequence"/>
</dbReference>
<evidence type="ECO:0000259" key="11">
    <source>
        <dbReference type="Pfam" id="PF00593"/>
    </source>
</evidence>
<evidence type="ECO:0000256" key="6">
    <source>
        <dbReference type="ARBA" id="ARBA00023136"/>
    </source>
</evidence>
<dbReference type="InterPro" id="IPR000531">
    <property type="entry name" value="Beta-barrel_TonB"/>
</dbReference>
<feature type="signal peptide" evidence="10">
    <location>
        <begin position="1"/>
        <end position="28"/>
    </location>
</feature>
<dbReference type="Gene3D" id="2.60.40.1120">
    <property type="entry name" value="Carboxypeptidase-like, regulatory domain"/>
    <property type="match status" value="1"/>
</dbReference>
<keyword evidence="10" id="KW-0732">Signal</keyword>
<comment type="similarity">
    <text evidence="8 9">Belongs to the TonB-dependent receptor family.</text>
</comment>
<keyword evidence="13" id="KW-0675">Receptor</keyword>
<gene>
    <name evidence="13" type="ORF">J2I47_03900</name>
</gene>
<proteinExistence type="inferred from homology"/>
<dbReference type="InterPro" id="IPR036942">
    <property type="entry name" value="Beta-barrel_TonB_sf"/>
</dbReference>
<dbReference type="Pfam" id="PF07715">
    <property type="entry name" value="Plug"/>
    <property type="match status" value="1"/>
</dbReference>
<dbReference type="InterPro" id="IPR023997">
    <property type="entry name" value="TonB-dep_OMP_SusC/RagA_CS"/>
</dbReference>
<dbReference type="NCBIfam" id="TIGR04056">
    <property type="entry name" value="OMP_RagA_SusC"/>
    <property type="match status" value="1"/>
</dbReference>
<dbReference type="InterPro" id="IPR039426">
    <property type="entry name" value="TonB-dep_rcpt-like"/>
</dbReference>
<keyword evidence="4 8" id="KW-0812">Transmembrane</keyword>
<dbReference type="Gene3D" id="2.40.170.20">
    <property type="entry name" value="TonB-dependent receptor, beta-barrel domain"/>
    <property type="match status" value="1"/>
</dbReference>
<evidence type="ECO:0000259" key="12">
    <source>
        <dbReference type="Pfam" id="PF07715"/>
    </source>
</evidence>
<evidence type="ECO:0000256" key="10">
    <source>
        <dbReference type="SAM" id="SignalP"/>
    </source>
</evidence>
<evidence type="ECO:0000256" key="4">
    <source>
        <dbReference type="ARBA" id="ARBA00022692"/>
    </source>
</evidence>
<evidence type="ECO:0000256" key="1">
    <source>
        <dbReference type="ARBA" id="ARBA00004571"/>
    </source>
</evidence>
<dbReference type="SUPFAM" id="SSF56935">
    <property type="entry name" value="Porins"/>
    <property type="match status" value="1"/>
</dbReference>
<dbReference type="GO" id="GO:0009279">
    <property type="term" value="C:cell outer membrane"/>
    <property type="evidence" value="ECO:0007669"/>
    <property type="project" value="UniProtKB-SubCell"/>
</dbReference>
<dbReference type="PROSITE" id="PS52016">
    <property type="entry name" value="TONB_DEPENDENT_REC_3"/>
    <property type="match status" value="1"/>
</dbReference>
<organism evidence="13 14">
    <name type="scientific">Fibrella rubiginis</name>
    <dbReference type="NCBI Taxonomy" id="2817060"/>
    <lineage>
        <taxon>Bacteria</taxon>
        <taxon>Pseudomonadati</taxon>
        <taxon>Bacteroidota</taxon>
        <taxon>Cytophagia</taxon>
        <taxon>Cytophagales</taxon>
        <taxon>Spirosomataceae</taxon>
        <taxon>Fibrella</taxon>
    </lineage>
</organism>
<dbReference type="InterPro" id="IPR008969">
    <property type="entry name" value="CarboxyPept-like_regulatory"/>
</dbReference>
<comment type="subcellular location">
    <subcellularLocation>
        <location evidence="1 8">Cell outer membrane</location>
        <topology evidence="1 8">Multi-pass membrane protein</topology>
    </subcellularLocation>
</comment>
<keyword evidence="5 9" id="KW-0798">TonB box</keyword>
<keyword evidence="14" id="KW-1185">Reference proteome</keyword>
<keyword evidence="6 8" id="KW-0472">Membrane</keyword>
<evidence type="ECO:0000256" key="9">
    <source>
        <dbReference type="RuleBase" id="RU003357"/>
    </source>
</evidence>
<name>A0A939GED1_9BACT</name>
<dbReference type="AlphaFoldDB" id="A0A939GED1"/>
<dbReference type="NCBIfam" id="TIGR04057">
    <property type="entry name" value="SusC_RagA_signa"/>
    <property type="match status" value="1"/>
</dbReference>
<evidence type="ECO:0000256" key="5">
    <source>
        <dbReference type="ARBA" id="ARBA00023077"/>
    </source>
</evidence>